<dbReference type="Gene3D" id="3.30.360.10">
    <property type="entry name" value="Dihydrodipicolinate Reductase, domain 2"/>
    <property type="match status" value="1"/>
</dbReference>
<comment type="caution">
    <text evidence="3">The sequence shown here is derived from an EMBL/GenBank/DDBJ whole genome shotgun (WGS) entry which is preliminary data.</text>
</comment>
<protein>
    <recommendedName>
        <fullName evidence="5">Gfo/Idh/MocA-like oxidoreductase N-terminal domain-containing protein</fullName>
    </recommendedName>
</protein>
<dbReference type="OrthoDB" id="64915at2759"/>
<dbReference type="Pfam" id="PF22685">
    <property type="entry name" value="Gal80p_C-like"/>
    <property type="match status" value="1"/>
</dbReference>
<evidence type="ECO:0000313" key="4">
    <source>
        <dbReference type="Proteomes" id="UP000077051"/>
    </source>
</evidence>
<dbReference type="STRING" id="747725.A0A168I4B8"/>
<evidence type="ECO:0008006" key="5">
    <source>
        <dbReference type="Google" id="ProtNLM"/>
    </source>
</evidence>
<evidence type="ECO:0000313" key="3">
    <source>
        <dbReference type="EMBL" id="OAC99532.1"/>
    </source>
</evidence>
<feature type="domain" description="Gal80p-like C-terminal" evidence="2">
    <location>
        <begin position="136"/>
        <end position="290"/>
    </location>
</feature>
<name>A0A168I4B8_MUCCL</name>
<organism evidence="3 4">
    <name type="scientific">Mucor lusitanicus CBS 277.49</name>
    <dbReference type="NCBI Taxonomy" id="747725"/>
    <lineage>
        <taxon>Eukaryota</taxon>
        <taxon>Fungi</taxon>
        <taxon>Fungi incertae sedis</taxon>
        <taxon>Mucoromycota</taxon>
        <taxon>Mucoromycotina</taxon>
        <taxon>Mucoromycetes</taxon>
        <taxon>Mucorales</taxon>
        <taxon>Mucorineae</taxon>
        <taxon>Mucoraceae</taxon>
        <taxon>Mucor</taxon>
    </lineage>
</organism>
<dbReference type="Pfam" id="PF01408">
    <property type="entry name" value="GFO_IDH_MocA"/>
    <property type="match status" value="1"/>
</dbReference>
<dbReference type="AlphaFoldDB" id="A0A168I4B8"/>
<dbReference type="SUPFAM" id="SSF55347">
    <property type="entry name" value="Glyceraldehyde-3-phosphate dehydrogenase-like, C-terminal domain"/>
    <property type="match status" value="1"/>
</dbReference>
<dbReference type="GO" id="GO:0000166">
    <property type="term" value="F:nucleotide binding"/>
    <property type="evidence" value="ECO:0007669"/>
    <property type="project" value="InterPro"/>
</dbReference>
<dbReference type="PANTHER" id="PTHR43708:SF1">
    <property type="entry name" value="GALACTOSE_LACTOSE METABOLISM REGULATORY PROTEIN GAL80"/>
    <property type="match status" value="1"/>
</dbReference>
<dbReference type="Gene3D" id="3.40.50.720">
    <property type="entry name" value="NAD(P)-binding Rossmann-like Domain"/>
    <property type="match status" value="1"/>
</dbReference>
<dbReference type="EMBL" id="AMYB01000008">
    <property type="protein sequence ID" value="OAC99532.1"/>
    <property type="molecule type" value="Genomic_DNA"/>
</dbReference>
<accession>A0A168I4B8</accession>
<dbReference type="InterPro" id="IPR055080">
    <property type="entry name" value="Gal80p-like_C"/>
</dbReference>
<dbReference type="InterPro" id="IPR036291">
    <property type="entry name" value="NAD(P)-bd_dom_sf"/>
</dbReference>
<evidence type="ECO:0000259" key="2">
    <source>
        <dbReference type="Pfam" id="PF22685"/>
    </source>
</evidence>
<gene>
    <name evidence="3" type="ORF">MUCCIDRAFT_148979</name>
</gene>
<feature type="domain" description="Gfo/Idh/MocA-like oxidoreductase N-terminal" evidence="1">
    <location>
        <begin position="13"/>
        <end position="128"/>
    </location>
</feature>
<reference evidence="3 4" key="1">
    <citation type="submission" date="2015-06" db="EMBL/GenBank/DDBJ databases">
        <title>Expansion of signal transduction pathways in fungi by whole-genome duplication.</title>
        <authorList>
            <consortium name="DOE Joint Genome Institute"/>
            <person name="Corrochano L.M."/>
            <person name="Kuo A."/>
            <person name="Marcet-Houben M."/>
            <person name="Polaino S."/>
            <person name="Salamov A."/>
            <person name="Villalobos J.M."/>
            <person name="Alvarez M.I."/>
            <person name="Avalos J."/>
            <person name="Benito E.P."/>
            <person name="Benoit I."/>
            <person name="Burger G."/>
            <person name="Camino L.P."/>
            <person name="Canovas D."/>
            <person name="Cerda-Olmedo E."/>
            <person name="Cheng J.-F."/>
            <person name="Dominguez A."/>
            <person name="Elias M."/>
            <person name="Eslava A.P."/>
            <person name="Glaser F."/>
            <person name="Grimwood J."/>
            <person name="Gutierrez G."/>
            <person name="Heitman J."/>
            <person name="Henrissat B."/>
            <person name="Iturriaga E.A."/>
            <person name="Lang B.F."/>
            <person name="Lavin J.L."/>
            <person name="Lee S."/>
            <person name="Li W."/>
            <person name="Lindquist E."/>
            <person name="Lopez-Garcia S."/>
            <person name="Luque E.M."/>
            <person name="Marcos A.T."/>
            <person name="Martin J."/>
            <person name="Mccluskey K."/>
            <person name="Medina H.R."/>
            <person name="Miralles-Duran A."/>
            <person name="Miyazaki A."/>
            <person name="Munoz-Torres E."/>
            <person name="Oguiza J.A."/>
            <person name="Ohm R."/>
            <person name="Olmedo M."/>
            <person name="Orejas M."/>
            <person name="Ortiz-Castellanos L."/>
            <person name="Pisabarro A.G."/>
            <person name="Rodriguez-Romero J."/>
            <person name="Ruiz-Herrera J."/>
            <person name="Ruiz-Vazquez R."/>
            <person name="Sanz C."/>
            <person name="Schackwitz W."/>
            <person name="Schmutz J."/>
            <person name="Shahriari M."/>
            <person name="Shelest E."/>
            <person name="Silva-Franco F."/>
            <person name="Soanes D."/>
            <person name="Syed K."/>
            <person name="Tagua V.G."/>
            <person name="Talbot N.J."/>
            <person name="Thon M."/>
            <person name="De Vries R.P."/>
            <person name="Wiebenga A."/>
            <person name="Yadav J.S."/>
            <person name="Braun E.L."/>
            <person name="Baker S."/>
            <person name="Garre V."/>
            <person name="Horwitz B."/>
            <person name="Torres-Martinez S."/>
            <person name="Idnurm A."/>
            <person name="Herrera-Estrella A."/>
            <person name="Gabaldon T."/>
            <person name="Grigoriev I.V."/>
        </authorList>
    </citation>
    <scope>NUCLEOTIDE SEQUENCE [LARGE SCALE GENOMIC DNA]</scope>
    <source>
        <strain evidence="3 4">CBS 277.49</strain>
    </source>
</reference>
<keyword evidence="4" id="KW-1185">Reference proteome</keyword>
<dbReference type="PANTHER" id="PTHR43708">
    <property type="entry name" value="CONSERVED EXPRESSED OXIDOREDUCTASE (EUROFUNG)"/>
    <property type="match status" value="1"/>
</dbReference>
<dbReference type="InterPro" id="IPR051317">
    <property type="entry name" value="Gfo/Idh/MocA_oxidoreduct"/>
</dbReference>
<sequence>MSTKLGFVGLSAGYSWAGKAHLPGLRLIEDSPYKITAIVNSTLEAAEASKKKNKLQDAQTFGSIQDLLSQGDVDTVVVSVKVPHHFEYVHAALEAGKDVVCEWPLGNGIQEAEELSNLAKSKNAKAGVVLQARKAPSIIKAKELVESGAIGEVVSTNFTGYTDKWSQYTDEHFPEYLNQRKNGANLLAIPVGHDLDALAFVLGEFEFLNGIVKTHFKETQVTHTDEHGKKTLTGKQTPKDTPDQVLVQGLLQSGTVASIRIEGLQSSELNKEKGFRWEIRGSKGEIVLTSKSLYSELEEVFIQIAKIDDNGNALPVEDLSVEYDPVAGNMKTYYQDYAEIKSSQYAQPQLNKFAGFTTFDDAVIRHRQLEAILRSSKSGRRETYI</sequence>
<dbReference type="InterPro" id="IPR000683">
    <property type="entry name" value="Gfo/Idh/MocA-like_OxRdtase_N"/>
</dbReference>
<proteinExistence type="predicted"/>
<dbReference type="SUPFAM" id="SSF51735">
    <property type="entry name" value="NAD(P)-binding Rossmann-fold domains"/>
    <property type="match status" value="1"/>
</dbReference>
<dbReference type="Proteomes" id="UP000077051">
    <property type="component" value="Unassembled WGS sequence"/>
</dbReference>
<evidence type="ECO:0000259" key="1">
    <source>
        <dbReference type="Pfam" id="PF01408"/>
    </source>
</evidence>
<dbReference type="VEuPathDB" id="FungiDB:MUCCIDRAFT_148979"/>